<dbReference type="SUPFAM" id="SSF50729">
    <property type="entry name" value="PH domain-like"/>
    <property type="match status" value="1"/>
</dbReference>
<gene>
    <name evidence="14" type="primary">ARHGAP12</name>
</gene>
<dbReference type="GO" id="GO:0007165">
    <property type="term" value="P:signal transduction"/>
    <property type="evidence" value="ECO:0007669"/>
    <property type="project" value="InterPro"/>
</dbReference>
<dbReference type="Gene3D" id="1.10.555.10">
    <property type="entry name" value="Rho GTPase activation protein"/>
    <property type="match status" value="1"/>
</dbReference>
<feature type="region of interest" description="Disordered" evidence="9">
    <location>
        <begin position="381"/>
        <end position="418"/>
    </location>
</feature>
<feature type="region of interest" description="Disordered" evidence="9">
    <location>
        <begin position="531"/>
        <end position="577"/>
    </location>
</feature>
<dbReference type="InterPro" id="IPR050729">
    <property type="entry name" value="Rho-GAP"/>
</dbReference>
<protein>
    <recommendedName>
        <fullName evidence="6">Rho GTPase-activating protein 12</fullName>
    </recommendedName>
    <alternativeName>
        <fullName evidence="7">Rho-type GTPase-activating protein 12</fullName>
    </alternativeName>
</protein>
<evidence type="ECO:0000313" key="14">
    <source>
        <dbReference type="Ensembl" id="ENSCWAP00000018746.1"/>
    </source>
</evidence>
<evidence type="ECO:0000256" key="7">
    <source>
        <dbReference type="ARBA" id="ARBA00083383"/>
    </source>
</evidence>
<feature type="domain" description="WW" evidence="12">
    <location>
        <begin position="265"/>
        <end position="298"/>
    </location>
</feature>
<dbReference type="PROSITE" id="PS50238">
    <property type="entry name" value="RHOGAP"/>
    <property type="match status" value="1"/>
</dbReference>
<evidence type="ECO:0000259" key="12">
    <source>
        <dbReference type="PROSITE" id="PS50020"/>
    </source>
</evidence>
<proteinExistence type="predicted"/>
<dbReference type="GO" id="GO:0005096">
    <property type="term" value="F:GTPase activator activity"/>
    <property type="evidence" value="ECO:0007669"/>
    <property type="project" value="UniProtKB-KW"/>
</dbReference>
<keyword evidence="2" id="KW-0343">GTPase activation</keyword>
<dbReference type="CDD" id="cd00201">
    <property type="entry name" value="WW"/>
    <property type="match status" value="1"/>
</dbReference>
<dbReference type="SUPFAM" id="SSF48350">
    <property type="entry name" value="GTPase activation domain, GAP"/>
    <property type="match status" value="1"/>
</dbReference>
<dbReference type="FunFam" id="2.20.70.10:FF:000024">
    <property type="entry name" value="Rho GTPase activating protein 12"/>
    <property type="match status" value="1"/>
</dbReference>
<dbReference type="InterPro" id="IPR035491">
    <property type="entry name" value="ARHGAP12_SH3"/>
</dbReference>
<dbReference type="InterPro" id="IPR036020">
    <property type="entry name" value="WW_dom_sf"/>
</dbReference>
<dbReference type="Pfam" id="PF00169">
    <property type="entry name" value="PH"/>
    <property type="match status" value="1"/>
</dbReference>
<dbReference type="PROSITE" id="PS50003">
    <property type="entry name" value="PH_DOMAIN"/>
    <property type="match status" value="1"/>
</dbReference>
<dbReference type="SUPFAM" id="SSF51045">
    <property type="entry name" value="WW domain"/>
    <property type="match status" value="2"/>
</dbReference>
<keyword evidence="3" id="KW-0597">Phosphoprotein</keyword>
<evidence type="ECO:0000256" key="1">
    <source>
        <dbReference type="ARBA" id="ARBA00022443"/>
    </source>
</evidence>
<comment type="function">
    <text evidence="5">GTPase activator for the Rho-type GTPases by converting them to an inactive GDP-bound state.</text>
</comment>
<dbReference type="CDD" id="cd04403">
    <property type="entry name" value="RhoGAP_ARHGAP27_15_12_9"/>
    <property type="match status" value="1"/>
</dbReference>
<dbReference type="InterPro" id="IPR001849">
    <property type="entry name" value="PH_domain"/>
</dbReference>
<dbReference type="Gene3D" id="2.30.30.40">
    <property type="entry name" value="SH3 Domains"/>
    <property type="match status" value="1"/>
</dbReference>
<dbReference type="AlphaFoldDB" id="A0A8C3WN66"/>
<dbReference type="PANTHER" id="PTHR23176:SF107">
    <property type="entry name" value="RHO GTPASE-ACTIVATING PROTEIN 12"/>
    <property type="match status" value="1"/>
</dbReference>
<evidence type="ECO:0000313" key="15">
    <source>
        <dbReference type="Proteomes" id="UP000694540"/>
    </source>
</evidence>
<feature type="domain" description="SH3" evidence="10">
    <location>
        <begin position="12"/>
        <end position="74"/>
    </location>
</feature>
<dbReference type="InterPro" id="IPR011993">
    <property type="entry name" value="PH-like_dom_sf"/>
</dbReference>
<dbReference type="Pfam" id="PF00018">
    <property type="entry name" value="SH3_1"/>
    <property type="match status" value="1"/>
</dbReference>
<dbReference type="SMART" id="SM00326">
    <property type="entry name" value="SH3"/>
    <property type="match status" value="1"/>
</dbReference>
<dbReference type="InterPro" id="IPR008936">
    <property type="entry name" value="Rho_GTPase_activation_prot"/>
</dbReference>
<evidence type="ECO:0000259" key="13">
    <source>
        <dbReference type="PROSITE" id="PS50238"/>
    </source>
</evidence>
<sequence>IKMADRGGKIVPGQVYIEVEYDYEYEAKDRKIVIKQGERYILVKKTNDDWWQVKPDENSKAFYVPAQYVKEVGRKALMPPVKQAAGLPNNSVKMMQSLHLQRSTENVNKLPELSSFGKPSAAVQGSGLIRDSNQNFGPSYIPAQTLNLSLDLTHNNGKFNSDSHSPKVPGQNRTRLFGHFPGPEFLDIEKTSFSQEQSCDSAGEGSERIQQDSESGDELSSSSTEQIRATTPPNQGRPDSPVYANLQELKISQSALPPLPGSPAIQINGEWETHKDSSGRCYYYNRGTQERTWKPPRSTRDINISKGDFQSSGDQEWLKHVDDQGRQYYYSADGSRSEWELPKYNASSQQQREIIKSRSLDRRLQEPIVLTKWRHSTIVLDTNDKDSPTASKPCYPENESSPSSPKHQDTASSPKGQEKYGLLNVTKITENGKKVRKNWLSSWAVLQGSSLLFTKTQGSSTSWFGSNQSKPEFTVDLRGATIEMASKDKSSKKNVFELKTRQGTELLIQSDNDTVINDWFKVLSSTISNQAVEPDEAIEEETPDSPGIEKHDREKDHKDLKKFRSTKVSSIDSSEQKKTKKNLKKFLTRRPTLQAVREKGYIKDQVFGANLANLCQRENSTVPKFVKLCIEHVEEYGLDIDGIYRVSGNLAVIQKLRFAVNHDEKLDLNDSKWEDIHVITGALKMFFRELPEPLFTFNHFNDFVNAIKQEPRQRVSAVKDLIRQLPKPNQDTMQILFRHLKRVIENGEKNRMTYQSIAIVFGPTLLKPEKETGNIAVHTVYQNQIVELILLEINSIFGR</sequence>
<dbReference type="Gene3D" id="2.20.70.10">
    <property type="match status" value="1"/>
</dbReference>
<evidence type="ECO:0000256" key="2">
    <source>
        <dbReference type="ARBA" id="ARBA00022468"/>
    </source>
</evidence>
<reference evidence="14" key="1">
    <citation type="submission" date="2025-08" db="UniProtKB">
        <authorList>
            <consortium name="Ensembl"/>
        </authorList>
    </citation>
    <scope>IDENTIFICATION</scope>
</reference>
<feature type="compositionally biased region" description="Basic and acidic residues" evidence="9">
    <location>
        <begin position="547"/>
        <end position="559"/>
    </location>
</feature>
<keyword evidence="15" id="KW-1185">Reference proteome</keyword>
<feature type="region of interest" description="Disordered" evidence="9">
    <location>
        <begin position="157"/>
        <end position="241"/>
    </location>
</feature>
<evidence type="ECO:0000256" key="6">
    <source>
        <dbReference type="ARBA" id="ARBA00070232"/>
    </source>
</evidence>
<dbReference type="FunFam" id="1.10.555.10:FF:000003">
    <property type="entry name" value="Putative rho GTPase-activating protein 12"/>
    <property type="match status" value="1"/>
</dbReference>
<dbReference type="FunFam" id="2.30.29.30:FF:000100">
    <property type="entry name" value="Rho GTPase activating protein 12"/>
    <property type="match status" value="1"/>
</dbReference>
<feature type="compositionally biased region" description="Acidic residues" evidence="9">
    <location>
        <begin position="533"/>
        <end position="543"/>
    </location>
</feature>
<feature type="domain" description="Rho-GAP" evidence="13">
    <location>
        <begin position="609"/>
        <end position="797"/>
    </location>
</feature>
<dbReference type="SMART" id="SM00456">
    <property type="entry name" value="WW"/>
    <property type="match status" value="2"/>
</dbReference>
<evidence type="ECO:0000256" key="8">
    <source>
        <dbReference type="PROSITE-ProRule" id="PRU00192"/>
    </source>
</evidence>
<dbReference type="FunFam" id="2.30.30.40:FF:000056">
    <property type="entry name" value="rho GTPase-activating protein 12 isoform X1"/>
    <property type="match status" value="1"/>
</dbReference>
<organism evidence="14 15">
    <name type="scientific">Catagonus wagneri</name>
    <name type="common">Chacoan peccary</name>
    <dbReference type="NCBI Taxonomy" id="51154"/>
    <lineage>
        <taxon>Eukaryota</taxon>
        <taxon>Metazoa</taxon>
        <taxon>Chordata</taxon>
        <taxon>Craniata</taxon>
        <taxon>Vertebrata</taxon>
        <taxon>Euteleostomi</taxon>
        <taxon>Mammalia</taxon>
        <taxon>Eutheria</taxon>
        <taxon>Laurasiatheria</taxon>
        <taxon>Artiodactyla</taxon>
        <taxon>Suina</taxon>
        <taxon>Tayassuidae</taxon>
        <taxon>Catagonus</taxon>
    </lineage>
</organism>
<dbReference type="CDD" id="cd13233">
    <property type="entry name" value="PH_ARHGAP9-like"/>
    <property type="match status" value="1"/>
</dbReference>
<keyword evidence="4" id="KW-0677">Repeat</keyword>
<dbReference type="SMART" id="SM00324">
    <property type="entry name" value="RhoGAP"/>
    <property type="match status" value="1"/>
</dbReference>
<evidence type="ECO:0000259" key="10">
    <source>
        <dbReference type="PROSITE" id="PS50002"/>
    </source>
</evidence>
<feature type="compositionally biased region" description="Polar residues" evidence="9">
    <location>
        <begin position="191"/>
        <end position="200"/>
    </location>
</feature>
<evidence type="ECO:0000256" key="5">
    <source>
        <dbReference type="ARBA" id="ARBA00055252"/>
    </source>
</evidence>
<evidence type="ECO:0000256" key="3">
    <source>
        <dbReference type="ARBA" id="ARBA00022553"/>
    </source>
</evidence>
<reference evidence="14" key="2">
    <citation type="submission" date="2025-09" db="UniProtKB">
        <authorList>
            <consortium name="Ensembl"/>
        </authorList>
    </citation>
    <scope>IDENTIFICATION</scope>
</reference>
<feature type="domain" description="WW" evidence="12">
    <location>
        <begin position="311"/>
        <end position="344"/>
    </location>
</feature>
<keyword evidence="1 8" id="KW-0728">SH3 domain</keyword>
<dbReference type="GO" id="GO:0005737">
    <property type="term" value="C:cytoplasm"/>
    <property type="evidence" value="ECO:0007669"/>
    <property type="project" value="TreeGrafter"/>
</dbReference>
<dbReference type="PANTHER" id="PTHR23176">
    <property type="entry name" value="RHO/RAC/CDC GTPASE-ACTIVATING PROTEIN"/>
    <property type="match status" value="1"/>
</dbReference>
<dbReference type="GeneTree" id="ENSGT00950000182860"/>
<evidence type="ECO:0000256" key="4">
    <source>
        <dbReference type="ARBA" id="ARBA00022737"/>
    </source>
</evidence>
<dbReference type="InterPro" id="IPR036028">
    <property type="entry name" value="SH3-like_dom_sf"/>
</dbReference>
<dbReference type="Pfam" id="PF00397">
    <property type="entry name" value="WW"/>
    <property type="match status" value="1"/>
</dbReference>
<evidence type="ECO:0000259" key="11">
    <source>
        <dbReference type="PROSITE" id="PS50003"/>
    </source>
</evidence>
<dbReference type="PROSITE" id="PS50002">
    <property type="entry name" value="SH3"/>
    <property type="match status" value="1"/>
</dbReference>
<feature type="domain" description="PH" evidence="11">
    <location>
        <begin position="427"/>
        <end position="528"/>
    </location>
</feature>
<dbReference type="InterPro" id="IPR001452">
    <property type="entry name" value="SH3_domain"/>
</dbReference>
<dbReference type="CDD" id="cd12070">
    <property type="entry name" value="SH3_ARHGAP12"/>
    <property type="match status" value="1"/>
</dbReference>
<dbReference type="Pfam" id="PF16618">
    <property type="entry name" value="SH3-WW_linker"/>
    <property type="match status" value="1"/>
</dbReference>
<dbReference type="InterPro" id="IPR000198">
    <property type="entry name" value="RhoGAP_dom"/>
</dbReference>
<dbReference type="SUPFAM" id="SSF50044">
    <property type="entry name" value="SH3-domain"/>
    <property type="match status" value="1"/>
</dbReference>
<dbReference type="Pfam" id="PF00620">
    <property type="entry name" value="RhoGAP"/>
    <property type="match status" value="1"/>
</dbReference>
<dbReference type="Proteomes" id="UP000694540">
    <property type="component" value="Unplaced"/>
</dbReference>
<dbReference type="SMART" id="SM00233">
    <property type="entry name" value="PH"/>
    <property type="match status" value="1"/>
</dbReference>
<dbReference type="Ensembl" id="ENSCWAT00000020344.1">
    <property type="protein sequence ID" value="ENSCWAP00000018746.1"/>
    <property type="gene ID" value="ENSCWAG00000014222.1"/>
</dbReference>
<name>A0A8C3WN66_9CETA</name>
<dbReference type="InterPro" id="IPR001202">
    <property type="entry name" value="WW_dom"/>
</dbReference>
<accession>A0A8C3WN66</accession>
<feature type="compositionally biased region" description="Polar residues" evidence="9">
    <location>
        <begin position="398"/>
        <end position="415"/>
    </location>
</feature>
<evidence type="ECO:0000256" key="9">
    <source>
        <dbReference type="SAM" id="MobiDB-lite"/>
    </source>
</evidence>
<dbReference type="PROSITE" id="PS50020">
    <property type="entry name" value="WW_DOMAIN_2"/>
    <property type="match status" value="2"/>
</dbReference>
<dbReference type="Gene3D" id="2.30.29.30">
    <property type="entry name" value="Pleckstrin-homology domain (PH domain)/Phosphotyrosine-binding domain (PTB)"/>
    <property type="match status" value="1"/>
</dbReference>